<reference evidence="2" key="1">
    <citation type="submission" date="2015-06" db="UniProtKB">
        <authorList>
            <consortium name="EnsemblPlants"/>
        </authorList>
    </citation>
    <scope>IDENTIFICATION</scope>
</reference>
<dbReference type="PANTHER" id="PTHR33086">
    <property type="entry name" value="OS05G0468200 PROTEIN-RELATED"/>
    <property type="match status" value="1"/>
</dbReference>
<dbReference type="Pfam" id="PF07762">
    <property type="entry name" value="DUF1618"/>
    <property type="match status" value="1"/>
</dbReference>
<accession>N1QSU6</accession>
<feature type="domain" description="DUF1618" evidence="1">
    <location>
        <begin position="238"/>
        <end position="343"/>
    </location>
</feature>
<organism evidence="2">
    <name type="scientific">Aegilops tauschii</name>
    <name type="common">Tausch's goatgrass</name>
    <name type="synonym">Aegilops squarrosa</name>
    <dbReference type="NCBI Taxonomy" id="37682"/>
    <lineage>
        <taxon>Eukaryota</taxon>
        <taxon>Viridiplantae</taxon>
        <taxon>Streptophyta</taxon>
        <taxon>Embryophyta</taxon>
        <taxon>Tracheophyta</taxon>
        <taxon>Spermatophyta</taxon>
        <taxon>Magnoliopsida</taxon>
        <taxon>Liliopsida</taxon>
        <taxon>Poales</taxon>
        <taxon>Poaceae</taxon>
        <taxon>BOP clade</taxon>
        <taxon>Pooideae</taxon>
        <taxon>Triticodae</taxon>
        <taxon>Triticeae</taxon>
        <taxon>Triticinae</taxon>
        <taxon>Aegilops</taxon>
    </lineage>
</organism>
<dbReference type="InterPro" id="IPR011676">
    <property type="entry name" value="DUF1618"/>
</dbReference>
<dbReference type="PANTHER" id="PTHR33086:SF75">
    <property type="entry name" value="DUF1618 DOMAIN-CONTAINING PROTEIN"/>
    <property type="match status" value="1"/>
</dbReference>
<dbReference type="EnsemblPlants" id="EMT01590">
    <property type="protein sequence ID" value="EMT01590"/>
    <property type="gene ID" value="F775_21666"/>
</dbReference>
<protein>
    <recommendedName>
        <fullName evidence="1">DUF1618 domain-containing protein</fullName>
    </recommendedName>
</protein>
<evidence type="ECO:0000259" key="1">
    <source>
        <dbReference type="Pfam" id="PF07762"/>
    </source>
</evidence>
<evidence type="ECO:0000313" key="2">
    <source>
        <dbReference type="EnsemblPlants" id="EMT01590"/>
    </source>
</evidence>
<proteinExistence type="predicted"/>
<sequence>MPPLLRGVVSGRLRRSLCTAAASIPPWAMVDRGTLMKKSEGSVSFSFARAPAVSYVTIPIFGRAFMSKPPPDGRVYSDMLRSRVLAASGHGFLLLGTLKSRYRAHPLSGLDLPAEVLLKVAPLELLYRKFTRFVCNPVSVQLFRLPEFEEAERTLSFTDGMAGMGLLTQADGDGPNRAPKRYAAAQLTEVDGGRRLLLRRFSSETGDWDEQVLPSPLPPQRRMHLGHEVLDFGGRLWWVDVSWGAVCVDPFSVRPELCPVELPPDSMLPNQQGETEMEQLVQRRHMGVSAGRLRYAEIDPLHIRSFVLDDDQSGRWTLEHQVSVPDLWRNGGNAKATPSIAAIDPLDNDALHLSVDKIHVSLDMLGRTITKSSVCTDESQMASGKNKTLDMAKNTTLADVLIKPESEACGEIPTPTDHQCMLISEPNYFFPQSRCQDMRVIEAYFDFSISFSAMVHYLYMSFIFRFLKTNNEVAADGGTLNLRKIWRCLGLWK</sequence>
<name>N1QSU6_AEGTA</name>
<dbReference type="AlphaFoldDB" id="N1QSU6"/>